<keyword evidence="7" id="KW-1185">Reference proteome</keyword>
<dbReference type="Proteomes" id="UP001310022">
    <property type="component" value="Unassembled WGS sequence"/>
</dbReference>
<dbReference type="GO" id="GO:0000976">
    <property type="term" value="F:transcription cis-regulatory region binding"/>
    <property type="evidence" value="ECO:0007669"/>
    <property type="project" value="TreeGrafter"/>
</dbReference>
<dbReference type="SUPFAM" id="SSF53850">
    <property type="entry name" value="Periplasmic binding protein-like II"/>
    <property type="match status" value="1"/>
</dbReference>
<dbReference type="Gene3D" id="1.10.10.10">
    <property type="entry name" value="Winged helix-like DNA-binding domain superfamily/Winged helix DNA-binding domain"/>
    <property type="match status" value="1"/>
</dbReference>
<dbReference type="Pfam" id="PF00126">
    <property type="entry name" value="HTH_1"/>
    <property type="match status" value="1"/>
</dbReference>
<evidence type="ECO:0000259" key="5">
    <source>
        <dbReference type="PROSITE" id="PS50931"/>
    </source>
</evidence>
<dbReference type="GO" id="GO:0003700">
    <property type="term" value="F:DNA-binding transcription factor activity"/>
    <property type="evidence" value="ECO:0007669"/>
    <property type="project" value="InterPro"/>
</dbReference>
<gene>
    <name evidence="6" type="ORF">PEDI_32870</name>
</gene>
<dbReference type="InterPro" id="IPR005119">
    <property type="entry name" value="LysR_subst-bd"/>
</dbReference>
<dbReference type="Pfam" id="PF03466">
    <property type="entry name" value="LysR_substrate"/>
    <property type="match status" value="1"/>
</dbReference>
<feature type="domain" description="HTH lysR-type" evidence="5">
    <location>
        <begin position="2"/>
        <end position="59"/>
    </location>
</feature>
<comment type="caution">
    <text evidence="6">The sequence shown here is derived from an EMBL/GenBank/DDBJ whole genome shotgun (WGS) entry which is preliminary data.</text>
</comment>
<dbReference type="AlphaFoldDB" id="A0AAN4W2G2"/>
<dbReference type="InterPro" id="IPR036390">
    <property type="entry name" value="WH_DNA-bd_sf"/>
</dbReference>
<dbReference type="PROSITE" id="PS50931">
    <property type="entry name" value="HTH_LYSR"/>
    <property type="match status" value="1"/>
</dbReference>
<evidence type="ECO:0000256" key="1">
    <source>
        <dbReference type="ARBA" id="ARBA00009437"/>
    </source>
</evidence>
<dbReference type="CDD" id="cd05466">
    <property type="entry name" value="PBP2_LTTR_substrate"/>
    <property type="match status" value="1"/>
</dbReference>
<organism evidence="6 7">
    <name type="scientific">Persicobacter diffluens</name>
    <dbReference type="NCBI Taxonomy" id="981"/>
    <lineage>
        <taxon>Bacteria</taxon>
        <taxon>Pseudomonadati</taxon>
        <taxon>Bacteroidota</taxon>
        <taxon>Cytophagia</taxon>
        <taxon>Cytophagales</taxon>
        <taxon>Persicobacteraceae</taxon>
        <taxon>Persicobacter</taxon>
    </lineage>
</organism>
<evidence type="ECO:0000313" key="7">
    <source>
        <dbReference type="Proteomes" id="UP001310022"/>
    </source>
</evidence>
<dbReference type="PANTHER" id="PTHR30126:SF40">
    <property type="entry name" value="HTH-TYPE TRANSCRIPTIONAL REGULATOR GLTR"/>
    <property type="match status" value="1"/>
</dbReference>
<comment type="similarity">
    <text evidence="1">Belongs to the LysR transcriptional regulatory family.</text>
</comment>
<keyword evidence="2" id="KW-0805">Transcription regulation</keyword>
<dbReference type="PANTHER" id="PTHR30126">
    <property type="entry name" value="HTH-TYPE TRANSCRIPTIONAL REGULATOR"/>
    <property type="match status" value="1"/>
</dbReference>
<keyword evidence="3" id="KW-0238">DNA-binding</keyword>
<proteinExistence type="inferred from homology"/>
<evidence type="ECO:0000256" key="2">
    <source>
        <dbReference type="ARBA" id="ARBA00023015"/>
    </source>
</evidence>
<dbReference type="Gene3D" id="3.40.190.290">
    <property type="match status" value="1"/>
</dbReference>
<name>A0AAN4W2G2_9BACT</name>
<dbReference type="PRINTS" id="PR00039">
    <property type="entry name" value="HTHLYSR"/>
</dbReference>
<evidence type="ECO:0000256" key="4">
    <source>
        <dbReference type="ARBA" id="ARBA00023163"/>
    </source>
</evidence>
<evidence type="ECO:0000256" key="3">
    <source>
        <dbReference type="ARBA" id="ARBA00023125"/>
    </source>
</evidence>
<dbReference type="InterPro" id="IPR000847">
    <property type="entry name" value="LysR_HTH_N"/>
</dbReference>
<protein>
    <submittedName>
        <fullName evidence="6">LysR family transcriptional regulator</fullName>
    </submittedName>
</protein>
<keyword evidence="4" id="KW-0804">Transcription</keyword>
<dbReference type="EMBL" id="BQKE01000002">
    <property type="protein sequence ID" value="GJM62735.1"/>
    <property type="molecule type" value="Genomic_DNA"/>
</dbReference>
<reference evidence="6 7" key="1">
    <citation type="submission" date="2021-12" db="EMBL/GenBank/DDBJ databases">
        <title>Genome sequencing of bacteria with rrn-lacking chromosome and rrn-plasmid.</title>
        <authorList>
            <person name="Anda M."/>
            <person name="Iwasaki W."/>
        </authorList>
    </citation>
    <scope>NUCLEOTIDE SEQUENCE [LARGE SCALE GENOMIC DNA]</scope>
    <source>
        <strain evidence="6 7">NBRC 15940</strain>
    </source>
</reference>
<dbReference type="InterPro" id="IPR036388">
    <property type="entry name" value="WH-like_DNA-bd_sf"/>
</dbReference>
<sequence length="303" mass="35123">MVNLEWYRTFKTIYEKGSLTAAAESLFISQPGVSLHLSSLESYVGYKLFERGGRKLLPTERGIQLYHALIEPIQKLEEVEKKYQKSTEKDTPTISLGMCFETFQITLEEYLHTLPFNVILEFGGYHSLLQKLEKGVVDIVVTAKKLETRGIVHEPFSQEQIILVGSKDIQVEMLQELARKDEKGFMEFLKQQTWYGPTGENEHLQRFWMQNFGQHPDFRPNYIVPNFNSIIRCLTVGSGMAIIPDFLCKQEIAAGKIQLLWKGYQPLVNTLYFVKRKKTIFEREVQTIRDIFEKNSAPLTLKE</sequence>
<dbReference type="SUPFAM" id="SSF46785">
    <property type="entry name" value="Winged helix' DNA-binding domain"/>
    <property type="match status" value="1"/>
</dbReference>
<accession>A0AAN4W2G2</accession>
<dbReference type="RefSeq" id="WP_338237975.1">
    <property type="nucleotide sequence ID" value="NZ_BQKE01000002.1"/>
</dbReference>
<evidence type="ECO:0000313" key="6">
    <source>
        <dbReference type="EMBL" id="GJM62735.1"/>
    </source>
</evidence>